<protein>
    <recommendedName>
        <fullName evidence="2">MULE transposase domain-containing protein</fullName>
    </recommendedName>
</protein>
<dbReference type="Pfam" id="PF10551">
    <property type="entry name" value="MULE"/>
    <property type="match status" value="1"/>
</dbReference>
<evidence type="ECO:0000256" key="1">
    <source>
        <dbReference type="SAM" id="MobiDB-lite"/>
    </source>
</evidence>
<proteinExistence type="predicted"/>
<feature type="domain" description="MULE transposase" evidence="2">
    <location>
        <begin position="242"/>
        <end position="335"/>
    </location>
</feature>
<dbReference type="PANTHER" id="PTHR47718">
    <property type="entry name" value="OS01G0519700 PROTEIN"/>
    <property type="match status" value="1"/>
</dbReference>
<dbReference type="PANTHER" id="PTHR47718:SF6">
    <property type="entry name" value="PROTEIN FAR1-RELATED SEQUENCE"/>
    <property type="match status" value="1"/>
</dbReference>
<dbReference type="EMBL" id="PQFF01000016">
    <property type="protein sequence ID" value="RHZ89158.1"/>
    <property type="molecule type" value="Genomic_DNA"/>
</dbReference>
<dbReference type="InterPro" id="IPR018289">
    <property type="entry name" value="MULE_transposase_dom"/>
</dbReference>
<organism evidence="3 4">
    <name type="scientific">Diversispora epigaea</name>
    <dbReference type="NCBI Taxonomy" id="1348612"/>
    <lineage>
        <taxon>Eukaryota</taxon>
        <taxon>Fungi</taxon>
        <taxon>Fungi incertae sedis</taxon>
        <taxon>Mucoromycota</taxon>
        <taxon>Glomeromycotina</taxon>
        <taxon>Glomeromycetes</taxon>
        <taxon>Diversisporales</taxon>
        <taxon>Diversisporaceae</taxon>
        <taxon>Diversispora</taxon>
    </lineage>
</organism>
<evidence type="ECO:0000313" key="3">
    <source>
        <dbReference type="EMBL" id="RHZ89158.1"/>
    </source>
</evidence>
<name>A0A397JQL6_9GLOM</name>
<accession>A0A397JQL6</accession>
<feature type="region of interest" description="Disordered" evidence="1">
    <location>
        <begin position="775"/>
        <end position="809"/>
    </location>
</feature>
<keyword evidence="4" id="KW-1185">Reference proteome</keyword>
<evidence type="ECO:0000313" key="4">
    <source>
        <dbReference type="Proteomes" id="UP000266861"/>
    </source>
</evidence>
<dbReference type="Proteomes" id="UP000266861">
    <property type="component" value="Unassembled WGS sequence"/>
</dbReference>
<gene>
    <name evidence="3" type="ORF">Glove_18g82</name>
</gene>
<comment type="caution">
    <text evidence="3">The sequence shown here is derived from an EMBL/GenBank/DDBJ whole genome shotgun (WGS) entry which is preliminary data.</text>
</comment>
<sequence length="831" mass="97039">MNPNTAEIEPVNVVDDIQDMEDIENINVDKDNFFTSEDIPKDTKFDTWDEVENYFDEYGSRNGFAIVKYRMERNRKETALKGIQRNTKTKKLSCPWHINLTFPEYSIKIIITTFINQHNHPLVSKTQEFATKYRLFTDEVLKEISLMTKHGNLSLTAQRNLLKARFPNLHFQDQDLANAIQKYKNINKINNDASTFLTSLLQKKIEDLRWVDDFELDKENRLTRLLWMSPDQIDLWLKYYNVVVNDNTAKTNQYQILLEIFIIIDNKCKTRLVCQALVSDETLDTHVWILECIRKATEQAPIVMFTDADPALDAAIPIVFPETYPAHCIFHIAQNLPKNLKGKLGERWNDFIKQFYQCRNSLCEPLFKQRWNQLLNDFPASKDYLLRTLGRNCRSWAQVYLYKIFTAGIESTSRVEGYNWVIKQQLKTNSTLCELVDRLDSRLKEEERWNQFYEYKQITTSNTVSTVGQDLFSTITKVFDKYLTEPIYNIIRAEMSQCLFVNANIINPSDEELNHEQENFQRMSDGFIEDQYDARFITFQTMIEKVGKDEILEIWKVVDIRINLKGIICRHYFRVIMNSETAAFHISMIAQRWYKDIYQDGVNSQESIVFSERNTYNNDRGILPTRKPVTIPTTVPIFKKAARKRNLYDHIWGLARTATLLAVEQEDDEITTFLRDYIRKKSDQNIYEQPANNEISVINKSPVVNKIKKPANDEIPANEILAVDKGPMIDEISNDTHELRINEGDTSAELESSQMEEDKTEQDNEIINTNLENIKNPNKVTNKGRPSKRRYLSSVEKEQGSRGGSKTRGSYRCRVCNQVGHNAAFHKSVNK</sequence>
<dbReference type="STRING" id="1348612.A0A397JQL6"/>
<reference evidence="3 4" key="1">
    <citation type="submission" date="2018-08" db="EMBL/GenBank/DDBJ databases">
        <title>Genome and evolution of the arbuscular mycorrhizal fungus Diversispora epigaea (formerly Glomus versiforme) and its bacterial endosymbionts.</title>
        <authorList>
            <person name="Sun X."/>
            <person name="Fei Z."/>
            <person name="Harrison M."/>
        </authorList>
    </citation>
    <scope>NUCLEOTIDE SEQUENCE [LARGE SCALE GENOMIC DNA]</scope>
    <source>
        <strain evidence="3 4">IT104</strain>
    </source>
</reference>
<dbReference type="OrthoDB" id="2420811at2759"/>
<dbReference type="AlphaFoldDB" id="A0A397JQL6"/>
<evidence type="ECO:0000259" key="2">
    <source>
        <dbReference type="Pfam" id="PF10551"/>
    </source>
</evidence>